<feature type="transmembrane region" description="Helical" evidence="2">
    <location>
        <begin position="244"/>
        <end position="268"/>
    </location>
</feature>
<dbReference type="PANTHER" id="PTHR36844:SF1">
    <property type="entry name" value="PROTEASE PRSW"/>
    <property type="match status" value="1"/>
</dbReference>
<feature type="transmembrane region" description="Helical" evidence="2">
    <location>
        <begin position="49"/>
        <end position="70"/>
    </location>
</feature>
<dbReference type="GO" id="GO:0008237">
    <property type="term" value="F:metallopeptidase activity"/>
    <property type="evidence" value="ECO:0007669"/>
    <property type="project" value="UniProtKB-KW"/>
</dbReference>
<name>A0A5Q3QA92_9PSEU</name>
<dbReference type="AlphaFoldDB" id="A0A5Q3QA92"/>
<evidence type="ECO:0000256" key="1">
    <source>
        <dbReference type="SAM" id="MobiDB-lite"/>
    </source>
</evidence>
<dbReference type="PANTHER" id="PTHR36844">
    <property type="entry name" value="PROTEASE PRSW"/>
    <property type="match status" value="1"/>
</dbReference>
<evidence type="ECO:0000256" key="2">
    <source>
        <dbReference type="SAM" id="Phobius"/>
    </source>
</evidence>
<keyword evidence="2" id="KW-0472">Membrane</keyword>
<dbReference type="InterPro" id="IPR026898">
    <property type="entry name" value="PrsW"/>
</dbReference>
<feature type="compositionally biased region" description="Pro residues" evidence="1">
    <location>
        <begin position="422"/>
        <end position="446"/>
    </location>
</feature>
<feature type="transmembrane region" description="Helical" evidence="2">
    <location>
        <begin position="221"/>
        <end position="238"/>
    </location>
</feature>
<proteinExistence type="predicted"/>
<dbReference type="Pfam" id="PF13367">
    <property type="entry name" value="PrsW-protease"/>
    <property type="match status" value="1"/>
</dbReference>
<gene>
    <name evidence="3" type="ORF">GIY23_19475</name>
</gene>
<dbReference type="GO" id="GO:0006508">
    <property type="term" value="P:proteolysis"/>
    <property type="evidence" value="ECO:0007669"/>
    <property type="project" value="UniProtKB-KW"/>
</dbReference>
<dbReference type="EMBL" id="CP045929">
    <property type="protein sequence ID" value="QGK71402.1"/>
    <property type="molecule type" value="Genomic_DNA"/>
</dbReference>
<dbReference type="KEGG" id="sace:GIY23_19475"/>
<evidence type="ECO:0000313" key="4">
    <source>
        <dbReference type="Proteomes" id="UP000371041"/>
    </source>
</evidence>
<dbReference type="Proteomes" id="UP000371041">
    <property type="component" value="Chromosome"/>
</dbReference>
<keyword evidence="2" id="KW-0812">Transmembrane</keyword>
<accession>A0A5Q3QA92</accession>
<keyword evidence="3" id="KW-0482">Metalloprotease</keyword>
<evidence type="ECO:0000313" key="3">
    <source>
        <dbReference type="EMBL" id="QGK71402.1"/>
    </source>
</evidence>
<organism evidence="3 4">
    <name type="scientific">Allosaccharopolyspora coralli</name>
    <dbReference type="NCBI Taxonomy" id="2665642"/>
    <lineage>
        <taxon>Bacteria</taxon>
        <taxon>Bacillati</taxon>
        <taxon>Actinomycetota</taxon>
        <taxon>Actinomycetes</taxon>
        <taxon>Pseudonocardiales</taxon>
        <taxon>Pseudonocardiaceae</taxon>
        <taxon>Allosaccharopolyspora</taxon>
    </lineage>
</organism>
<reference evidence="4" key="1">
    <citation type="submission" date="2019-11" db="EMBL/GenBank/DDBJ databases">
        <title>The complete genome sequence of Saccharopolyspora sp. E2A.</title>
        <authorList>
            <person name="Zhang G."/>
        </authorList>
    </citation>
    <scope>NUCLEOTIDE SEQUENCE [LARGE SCALE GENOMIC DNA]</scope>
    <source>
        <strain evidence="4">E2A</strain>
    </source>
</reference>
<keyword evidence="4" id="KW-1185">Reference proteome</keyword>
<feature type="transmembrane region" description="Helical" evidence="2">
    <location>
        <begin position="123"/>
        <end position="143"/>
    </location>
</feature>
<feature type="region of interest" description="Disordered" evidence="1">
    <location>
        <begin position="376"/>
        <end position="457"/>
    </location>
</feature>
<keyword evidence="3" id="KW-0645">Protease</keyword>
<feature type="transmembrane region" description="Helical" evidence="2">
    <location>
        <begin position="155"/>
        <end position="175"/>
    </location>
</feature>
<dbReference type="RefSeq" id="WP_154077978.1">
    <property type="nucleotide sequence ID" value="NZ_CP045929.1"/>
</dbReference>
<feature type="transmembrane region" description="Helical" evidence="2">
    <location>
        <begin position="187"/>
        <end position="209"/>
    </location>
</feature>
<feature type="transmembrane region" description="Helical" evidence="2">
    <location>
        <begin position="82"/>
        <end position="111"/>
    </location>
</feature>
<keyword evidence="2" id="KW-1133">Transmembrane helix</keyword>
<keyword evidence="3" id="KW-0378">Hydrolase</keyword>
<protein>
    <submittedName>
        <fullName evidence="3">PrsW family intramembrane metalloprotease</fullName>
    </submittedName>
</protein>
<sequence length="457" mass="48642">MVALNPQAVLDQRGSNRHPVALIVGLVVCGLCTLIFLVGYGIAMGALSTTVSLFLALPTAMLLAGLILMVDRLEPEPTLNLVFSFAWGAGVALLGSFIVNSVSGAVLLAVLDPEVADYLTGTIVAPVVEESFKGALLLLFLFFRRNEIDGPTDGLVYAGLVALGFATVENVLYYLNAEASGSLLQVVILRGVISPLAHPLFTAAIGLGVAYAAKHHGARRFVAVVGGWCVAVFLHALWNGVTILGFLGMLISYPVLFGVFVALIVVIVKDRRRIVNLIRTHLPAYVPSGLVSPQDVQMLGTMAGRKQARNWARHHAGLNGVRAMGDYQLAATELALLHSHAANRAISPNEFHQRRASILVLMKTARDAFFRRMPQAKAPPPWVGQGPSGFVTPPAPGQTGPLPDISGQPTQVVRPVSGMRPQGPPPPVAQAPRPPQPQPPQPPPGASPHWPKNPPRR</sequence>
<feature type="transmembrane region" description="Helical" evidence="2">
    <location>
        <begin position="20"/>
        <end position="43"/>
    </location>
</feature>